<organism evidence="14">
    <name type="scientific">Caldilineaceae bacterium SB0664_bin_27</name>
    <dbReference type="NCBI Taxonomy" id="2605260"/>
    <lineage>
        <taxon>Bacteria</taxon>
        <taxon>Bacillati</taxon>
        <taxon>Chloroflexota</taxon>
        <taxon>Caldilineae</taxon>
        <taxon>Caldilineales</taxon>
        <taxon>Caldilineaceae</taxon>
    </lineage>
</organism>
<dbReference type="Gene3D" id="3.40.50.300">
    <property type="entry name" value="P-loop containing nucleotide triphosphate hydrolases"/>
    <property type="match status" value="1"/>
</dbReference>
<evidence type="ECO:0000256" key="1">
    <source>
        <dbReference type="ARBA" id="ARBA00003531"/>
    </source>
</evidence>
<keyword evidence="7 14" id="KW-0808">Transferase</keyword>
<evidence type="ECO:0000256" key="9">
    <source>
        <dbReference type="ARBA" id="ARBA00022777"/>
    </source>
</evidence>
<reference evidence="14" key="1">
    <citation type="submission" date="2019-09" db="EMBL/GenBank/DDBJ databases">
        <title>Characterisation of the sponge microbiome using genome-centric metagenomics.</title>
        <authorList>
            <person name="Engelberts J.P."/>
            <person name="Robbins S.J."/>
            <person name="De Goeij J.M."/>
            <person name="Aranda M."/>
            <person name="Bell S.C."/>
            <person name="Webster N.S."/>
        </authorList>
    </citation>
    <scope>NUCLEOTIDE SEQUENCE</scope>
    <source>
        <strain evidence="14">SB0664_bin_27</strain>
    </source>
</reference>
<evidence type="ECO:0000256" key="8">
    <source>
        <dbReference type="ARBA" id="ARBA00022741"/>
    </source>
</evidence>
<keyword evidence="9 14" id="KW-0418">Kinase</keyword>
<evidence type="ECO:0000256" key="12">
    <source>
        <dbReference type="ARBA" id="ARBA00048594"/>
    </source>
</evidence>
<dbReference type="SUPFAM" id="SSF52540">
    <property type="entry name" value="P-loop containing nucleoside triphosphate hydrolases"/>
    <property type="match status" value="1"/>
</dbReference>
<dbReference type="InterPro" id="IPR020590">
    <property type="entry name" value="Guanylate_kinase_CS"/>
</dbReference>
<comment type="subcellular location">
    <subcellularLocation>
        <location evidence="2">Cytoplasm</location>
    </subcellularLocation>
</comment>
<comment type="catalytic activity">
    <reaction evidence="12">
        <text>GMP + ATP = GDP + ADP</text>
        <dbReference type="Rhea" id="RHEA:20780"/>
        <dbReference type="ChEBI" id="CHEBI:30616"/>
        <dbReference type="ChEBI" id="CHEBI:58115"/>
        <dbReference type="ChEBI" id="CHEBI:58189"/>
        <dbReference type="ChEBI" id="CHEBI:456216"/>
        <dbReference type="EC" id="2.7.4.8"/>
    </reaction>
</comment>
<evidence type="ECO:0000313" key="14">
    <source>
        <dbReference type="EMBL" id="MXY95872.1"/>
    </source>
</evidence>
<dbReference type="InterPro" id="IPR008145">
    <property type="entry name" value="GK/Ca_channel_bsu"/>
</dbReference>
<dbReference type="PROSITE" id="PS00856">
    <property type="entry name" value="GUANYLATE_KINASE_1"/>
    <property type="match status" value="1"/>
</dbReference>
<dbReference type="GO" id="GO:0005829">
    <property type="term" value="C:cytosol"/>
    <property type="evidence" value="ECO:0007669"/>
    <property type="project" value="TreeGrafter"/>
</dbReference>
<accession>A0A6B0Z1W3</accession>
<keyword evidence="6" id="KW-0963">Cytoplasm</keyword>
<keyword evidence="10" id="KW-0067">ATP-binding</keyword>
<evidence type="ECO:0000256" key="2">
    <source>
        <dbReference type="ARBA" id="ARBA00004496"/>
    </source>
</evidence>
<comment type="caution">
    <text evidence="14">The sequence shown here is derived from an EMBL/GenBank/DDBJ whole genome shotgun (WGS) entry which is preliminary data.</text>
</comment>
<dbReference type="Gene3D" id="3.30.63.10">
    <property type="entry name" value="Guanylate Kinase phosphate binding domain"/>
    <property type="match status" value="1"/>
</dbReference>
<dbReference type="PROSITE" id="PS50052">
    <property type="entry name" value="GUANYLATE_KINASE_2"/>
    <property type="match status" value="1"/>
</dbReference>
<dbReference type="PANTHER" id="PTHR23117">
    <property type="entry name" value="GUANYLATE KINASE-RELATED"/>
    <property type="match status" value="1"/>
</dbReference>
<comment type="similarity">
    <text evidence="3">Belongs to the guanylate kinase family.</text>
</comment>
<dbReference type="EC" id="2.7.4.8" evidence="4"/>
<evidence type="ECO:0000256" key="6">
    <source>
        <dbReference type="ARBA" id="ARBA00022490"/>
    </source>
</evidence>
<comment type="function">
    <text evidence="1">Essential for recycling GMP and indirectly, cGMP.</text>
</comment>
<dbReference type="PANTHER" id="PTHR23117:SF13">
    <property type="entry name" value="GUANYLATE KINASE"/>
    <property type="match status" value="1"/>
</dbReference>
<dbReference type="Pfam" id="PF00625">
    <property type="entry name" value="Guanylate_kin"/>
    <property type="match status" value="1"/>
</dbReference>
<dbReference type="GO" id="GO:0005524">
    <property type="term" value="F:ATP binding"/>
    <property type="evidence" value="ECO:0007669"/>
    <property type="project" value="UniProtKB-KW"/>
</dbReference>
<dbReference type="EMBL" id="VXRG01000176">
    <property type="protein sequence ID" value="MXY95872.1"/>
    <property type="molecule type" value="Genomic_DNA"/>
</dbReference>
<dbReference type="InterPro" id="IPR017665">
    <property type="entry name" value="Guanylate_kinase"/>
</dbReference>
<name>A0A6B0Z1W3_9CHLR</name>
<evidence type="ECO:0000256" key="10">
    <source>
        <dbReference type="ARBA" id="ARBA00022840"/>
    </source>
</evidence>
<evidence type="ECO:0000256" key="7">
    <source>
        <dbReference type="ARBA" id="ARBA00022679"/>
    </source>
</evidence>
<feature type="domain" description="Guanylate kinase-like" evidence="13">
    <location>
        <begin position="20"/>
        <end position="200"/>
    </location>
</feature>
<sequence length="213" mass="24280">MSDFQDDVTPIYARQNQPHPILVVLSGPSGVGKDTTLALLKQRDLPFHFVVTTTTRPRRPAEVEGVDYHFVSVGEFAELIDANDLLEYAVVYGDYKGIPKSHVRKALASGKDVILRIDVQGAATIRRLIPEAVTIFLVAESEEEQMRRLLERKTETPDRLKMRIATARKEMQHLQDFHYVVVNRDDRQEETVDKVISIIQAEKCRVDWSPVDL</sequence>
<proteinExistence type="inferred from homology"/>
<gene>
    <name evidence="14" type="ORF">F4Y42_20725</name>
</gene>
<dbReference type="NCBIfam" id="NF011325">
    <property type="entry name" value="PRK14738.1"/>
    <property type="match status" value="1"/>
</dbReference>
<dbReference type="SMART" id="SM00072">
    <property type="entry name" value="GuKc"/>
    <property type="match status" value="1"/>
</dbReference>
<dbReference type="AlphaFoldDB" id="A0A6B0Z1W3"/>
<dbReference type="FunFam" id="3.30.63.10:FF:000005">
    <property type="entry name" value="Guanylate kinase"/>
    <property type="match status" value="1"/>
</dbReference>
<evidence type="ECO:0000256" key="4">
    <source>
        <dbReference type="ARBA" id="ARBA00012961"/>
    </source>
</evidence>
<keyword evidence="8" id="KW-0547">Nucleotide-binding</keyword>
<evidence type="ECO:0000256" key="3">
    <source>
        <dbReference type="ARBA" id="ARBA00005790"/>
    </source>
</evidence>
<dbReference type="InterPro" id="IPR008144">
    <property type="entry name" value="Guanylate_kin-like_dom"/>
</dbReference>
<dbReference type="InterPro" id="IPR027417">
    <property type="entry name" value="P-loop_NTPase"/>
</dbReference>
<dbReference type="CDD" id="cd00071">
    <property type="entry name" value="GMPK"/>
    <property type="match status" value="1"/>
</dbReference>
<dbReference type="GO" id="GO:0004385">
    <property type="term" value="F:GMP kinase activity"/>
    <property type="evidence" value="ECO:0007669"/>
    <property type="project" value="UniProtKB-EC"/>
</dbReference>
<protein>
    <recommendedName>
        <fullName evidence="5">Guanylate kinase</fullName>
        <ecNumber evidence="4">2.7.4.8</ecNumber>
    </recommendedName>
    <alternativeName>
        <fullName evidence="11">GMP kinase</fullName>
    </alternativeName>
</protein>
<evidence type="ECO:0000259" key="13">
    <source>
        <dbReference type="PROSITE" id="PS50052"/>
    </source>
</evidence>
<evidence type="ECO:0000256" key="5">
    <source>
        <dbReference type="ARBA" id="ARBA00016296"/>
    </source>
</evidence>
<dbReference type="NCBIfam" id="TIGR03263">
    <property type="entry name" value="guanyl_kin"/>
    <property type="match status" value="1"/>
</dbReference>
<evidence type="ECO:0000256" key="11">
    <source>
        <dbReference type="ARBA" id="ARBA00030128"/>
    </source>
</evidence>